<dbReference type="Pfam" id="PF01740">
    <property type="entry name" value="STAS"/>
    <property type="match status" value="1"/>
</dbReference>
<dbReference type="OrthoDB" id="288203at2759"/>
<comment type="subcellular location">
    <subcellularLocation>
        <location evidence="1">Membrane</location>
        <topology evidence="1">Multi-pass membrane protein</topology>
    </subcellularLocation>
</comment>
<sequence>YYFVARTIRLLCDPFELKKIGFHVLKCVCEEFTVGKMVKENIGRLVRKIDLKKFAKSKLPIVEWLPKYTVTYLLHDLLAGLTVGLTEIPQGIAYAKVAGLPTEYGLYSGFMGCFMYFLFGTCKDINIGPTAIMALMIQPHVMALGADMAVLITLLSGVIIFVLGILNLGFLVQFFSYPVIAGFTSAAALNIASSQISSLLGTGKKSESFLGAWMTLFKNLDLVKKWDTLLGLLTIVFLVALKEIRVFGTLNNRSDWSRRRNVIGKIIFMVSLARNAMAVVIGIVLAYYLNDNLTYPFAITGHVQKGLPPFQLAPFETKFNGTTYKFSDMISNYGTIIIFCPLVAILEHIAIAKAFSKGRTLDATQELIALGVSNLMGSFVRSMPVTGSFTRTAVNNSSGVKTTSAGILTGVIVLLALSFLTSAFYYIPKATLAAIVVVAMFYLFEFKAFVVLWKAKKLDLLVFLVTLICCLLISLEYGILVGIVFNLTFILYSSARPKITIEKEVHSPSDVFIITPKTNLYFTAAEYLRELVLKECDVPNTVICIDGHNVGNMDATVAKSLHVLVDECDLRHQKIVLWKFKQSLIDVCEGIDGSLVKYFKQADLKTILNEVESESMPTDVNAIQ</sequence>
<dbReference type="Proteomes" id="UP001154078">
    <property type="component" value="Chromosome 9"/>
</dbReference>
<dbReference type="PANTHER" id="PTHR11814">
    <property type="entry name" value="SULFATE TRANSPORTER"/>
    <property type="match status" value="1"/>
</dbReference>
<proteinExistence type="predicted"/>
<feature type="transmembrane region" description="Helical" evidence="5">
    <location>
        <begin position="330"/>
        <end position="351"/>
    </location>
</feature>
<dbReference type="GO" id="GO:0055085">
    <property type="term" value="P:transmembrane transport"/>
    <property type="evidence" value="ECO:0007669"/>
    <property type="project" value="InterPro"/>
</dbReference>
<evidence type="ECO:0000256" key="1">
    <source>
        <dbReference type="ARBA" id="ARBA00004141"/>
    </source>
</evidence>
<dbReference type="Gene3D" id="3.30.750.24">
    <property type="entry name" value="STAS domain"/>
    <property type="match status" value="1"/>
</dbReference>
<feature type="transmembrane region" description="Helical" evidence="5">
    <location>
        <begin position="222"/>
        <end position="241"/>
    </location>
</feature>
<evidence type="ECO:0000256" key="3">
    <source>
        <dbReference type="ARBA" id="ARBA00022989"/>
    </source>
</evidence>
<evidence type="ECO:0000313" key="9">
    <source>
        <dbReference type="Proteomes" id="UP001154078"/>
    </source>
</evidence>
<dbReference type="SUPFAM" id="SSF52091">
    <property type="entry name" value="SpoIIaa-like"/>
    <property type="match status" value="1"/>
</dbReference>
<dbReference type="Pfam" id="PF00916">
    <property type="entry name" value="Sulfate_transp"/>
    <property type="match status" value="1"/>
</dbReference>
<keyword evidence="9" id="KW-1185">Reference proteome</keyword>
<evidence type="ECO:0000259" key="7">
    <source>
        <dbReference type="Pfam" id="PF01740"/>
    </source>
</evidence>
<dbReference type="EMBL" id="OV121140">
    <property type="protein sequence ID" value="CAH0563573.1"/>
    <property type="molecule type" value="Genomic_DNA"/>
</dbReference>
<feature type="non-terminal residue" evidence="8">
    <location>
        <position position="1"/>
    </location>
</feature>
<feature type="transmembrane region" description="Helical" evidence="5">
    <location>
        <begin position="179"/>
        <end position="202"/>
    </location>
</feature>
<evidence type="ECO:0000256" key="4">
    <source>
        <dbReference type="ARBA" id="ARBA00023136"/>
    </source>
</evidence>
<feature type="domain" description="SLC26A/SulP transporter" evidence="6">
    <location>
        <begin position="73"/>
        <end position="466"/>
    </location>
</feature>
<accession>A0A9P0BHU1</accession>
<protein>
    <submittedName>
        <fullName evidence="8">Uncharacterized protein</fullName>
    </submittedName>
</protein>
<keyword evidence="4 5" id="KW-0472">Membrane</keyword>
<feature type="transmembrane region" description="Helical" evidence="5">
    <location>
        <begin position="149"/>
        <end position="172"/>
    </location>
</feature>
<evidence type="ECO:0000256" key="5">
    <source>
        <dbReference type="SAM" id="Phobius"/>
    </source>
</evidence>
<evidence type="ECO:0000313" key="8">
    <source>
        <dbReference type="EMBL" id="CAH0563573.1"/>
    </source>
</evidence>
<evidence type="ECO:0000256" key="2">
    <source>
        <dbReference type="ARBA" id="ARBA00022692"/>
    </source>
</evidence>
<dbReference type="InterPro" id="IPR036513">
    <property type="entry name" value="STAS_dom_sf"/>
</dbReference>
<feature type="transmembrane region" description="Helical" evidence="5">
    <location>
        <begin position="433"/>
        <end position="453"/>
    </location>
</feature>
<keyword evidence="3 5" id="KW-1133">Transmembrane helix</keyword>
<dbReference type="InterPro" id="IPR002645">
    <property type="entry name" value="STAS_dom"/>
</dbReference>
<keyword evidence="2 5" id="KW-0812">Transmembrane</keyword>
<organism evidence="8 9">
    <name type="scientific">Brassicogethes aeneus</name>
    <name type="common">Rape pollen beetle</name>
    <name type="synonym">Meligethes aeneus</name>
    <dbReference type="NCBI Taxonomy" id="1431903"/>
    <lineage>
        <taxon>Eukaryota</taxon>
        <taxon>Metazoa</taxon>
        <taxon>Ecdysozoa</taxon>
        <taxon>Arthropoda</taxon>
        <taxon>Hexapoda</taxon>
        <taxon>Insecta</taxon>
        <taxon>Pterygota</taxon>
        <taxon>Neoptera</taxon>
        <taxon>Endopterygota</taxon>
        <taxon>Coleoptera</taxon>
        <taxon>Polyphaga</taxon>
        <taxon>Cucujiformia</taxon>
        <taxon>Nitidulidae</taxon>
        <taxon>Meligethinae</taxon>
        <taxon>Brassicogethes</taxon>
    </lineage>
</organism>
<gene>
    <name evidence="8" type="ORF">MELIAE_LOCUS12364</name>
</gene>
<feature type="transmembrane region" description="Helical" evidence="5">
    <location>
        <begin position="460"/>
        <end position="492"/>
    </location>
</feature>
<feature type="transmembrane region" description="Helical" evidence="5">
    <location>
        <begin position="405"/>
        <end position="427"/>
    </location>
</feature>
<dbReference type="AlphaFoldDB" id="A0A9P0BHU1"/>
<dbReference type="InterPro" id="IPR001902">
    <property type="entry name" value="SLC26A/SulP_fam"/>
</dbReference>
<feature type="domain" description="STAS" evidence="7">
    <location>
        <begin position="504"/>
        <end position="588"/>
    </location>
</feature>
<dbReference type="InterPro" id="IPR011547">
    <property type="entry name" value="SLC26A/SulP_dom"/>
</dbReference>
<name>A0A9P0BHU1_BRAAE</name>
<feature type="transmembrane region" description="Helical" evidence="5">
    <location>
        <begin position="262"/>
        <end position="289"/>
    </location>
</feature>
<evidence type="ECO:0000259" key="6">
    <source>
        <dbReference type="Pfam" id="PF00916"/>
    </source>
</evidence>
<dbReference type="GO" id="GO:0016020">
    <property type="term" value="C:membrane"/>
    <property type="evidence" value="ECO:0007669"/>
    <property type="project" value="UniProtKB-SubCell"/>
</dbReference>
<reference evidence="8" key="1">
    <citation type="submission" date="2021-12" db="EMBL/GenBank/DDBJ databases">
        <authorList>
            <person name="King R."/>
        </authorList>
    </citation>
    <scope>NUCLEOTIDE SEQUENCE</scope>
</reference>